<dbReference type="Proteomes" id="UP001181622">
    <property type="component" value="Unassembled WGS sequence"/>
</dbReference>
<proteinExistence type="predicted"/>
<sequence length="237" mass="26300">MTKKSPRVYISDRQDTITVSKPPSKAAIRSENLRQDAAARGLKQFNFLAPTDSDSRALIREIGDHLATMSDKDLARRRAQLRELVASPLPPEDSGAKVDVATSETLSGRSLMAAPAMIADPTAERLRNALRGRRDAWPLLLEVLKSDQLFQDVELANRRPDAIQFIRTLLADHQARAAALKAARDPSSFGLLRRIQVETSFTMAIIRGVIKAEKGLLDLKRTIINLGRAYPWGARVR</sequence>
<dbReference type="RefSeq" id="WP_309394284.1">
    <property type="nucleotide sequence ID" value="NZ_JADBEO010000053.1"/>
</dbReference>
<evidence type="ECO:0000313" key="2">
    <source>
        <dbReference type="Proteomes" id="UP001181622"/>
    </source>
</evidence>
<organism evidence="1 2">
    <name type="scientific">Chelatococcus sambhunathii</name>
    <dbReference type="NCBI Taxonomy" id="363953"/>
    <lineage>
        <taxon>Bacteria</taxon>
        <taxon>Pseudomonadati</taxon>
        <taxon>Pseudomonadota</taxon>
        <taxon>Alphaproteobacteria</taxon>
        <taxon>Hyphomicrobiales</taxon>
        <taxon>Chelatococcaceae</taxon>
        <taxon>Chelatococcus</taxon>
    </lineage>
</organism>
<reference evidence="1" key="1">
    <citation type="submission" date="2020-10" db="EMBL/GenBank/DDBJ databases">
        <authorList>
            <person name="Abbas A."/>
            <person name="Razzaq R."/>
            <person name="Waqas M."/>
            <person name="Abbas N."/>
            <person name="Nielsen T.K."/>
            <person name="Hansen L.H."/>
            <person name="Hussain S."/>
            <person name="Shahid M."/>
        </authorList>
    </citation>
    <scope>NUCLEOTIDE SEQUENCE</scope>
    <source>
        <strain evidence="1">S14</strain>
    </source>
</reference>
<gene>
    <name evidence="1" type="ORF">IHQ68_17880</name>
</gene>
<accession>A0ABU1DK35</accession>
<keyword evidence="2" id="KW-1185">Reference proteome</keyword>
<name>A0ABU1DK35_9HYPH</name>
<comment type="caution">
    <text evidence="1">The sequence shown here is derived from an EMBL/GenBank/DDBJ whole genome shotgun (WGS) entry which is preliminary data.</text>
</comment>
<evidence type="ECO:0000313" key="1">
    <source>
        <dbReference type="EMBL" id="MDR4308492.1"/>
    </source>
</evidence>
<dbReference type="EMBL" id="JADBEO010000053">
    <property type="protein sequence ID" value="MDR4308492.1"/>
    <property type="molecule type" value="Genomic_DNA"/>
</dbReference>
<protein>
    <submittedName>
        <fullName evidence="1">Uncharacterized protein</fullName>
    </submittedName>
</protein>